<comment type="similarity">
    <text evidence="1">Belongs to the glycosyltransferase 47 family.</text>
</comment>
<evidence type="ECO:0000313" key="4">
    <source>
        <dbReference type="Proteomes" id="UP001479290"/>
    </source>
</evidence>
<organism evidence="3 4">
    <name type="scientific">Culter alburnus</name>
    <name type="common">Topmouth culter</name>
    <dbReference type="NCBI Taxonomy" id="194366"/>
    <lineage>
        <taxon>Eukaryota</taxon>
        <taxon>Metazoa</taxon>
        <taxon>Chordata</taxon>
        <taxon>Craniata</taxon>
        <taxon>Vertebrata</taxon>
        <taxon>Euteleostomi</taxon>
        <taxon>Actinopterygii</taxon>
        <taxon>Neopterygii</taxon>
        <taxon>Teleostei</taxon>
        <taxon>Ostariophysi</taxon>
        <taxon>Cypriniformes</taxon>
        <taxon>Xenocyprididae</taxon>
        <taxon>Xenocypridinae</taxon>
        <taxon>Culter</taxon>
    </lineage>
</organism>
<feature type="non-terminal residue" evidence="3">
    <location>
        <position position="179"/>
    </location>
</feature>
<dbReference type="GO" id="GO:0008375">
    <property type="term" value="F:acetylglucosaminyltransferase activity"/>
    <property type="evidence" value="ECO:0007669"/>
    <property type="project" value="TreeGrafter"/>
</dbReference>
<evidence type="ECO:0000256" key="1">
    <source>
        <dbReference type="ARBA" id="ARBA00010271"/>
    </source>
</evidence>
<evidence type="ECO:0000313" key="3">
    <source>
        <dbReference type="EMBL" id="KAK9956240.1"/>
    </source>
</evidence>
<dbReference type="Proteomes" id="UP001479290">
    <property type="component" value="Unassembled WGS sequence"/>
</dbReference>
<proteinExistence type="inferred from homology"/>
<dbReference type="GO" id="GO:0015020">
    <property type="term" value="F:glucuronosyltransferase activity"/>
    <property type="evidence" value="ECO:0007669"/>
    <property type="project" value="TreeGrafter"/>
</dbReference>
<dbReference type="AlphaFoldDB" id="A0AAW1Z4L1"/>
<dbReference type="PANTHER" id="PTHR11062">
    <property type="entry name" value="EXOSTOSIN HEPARAN SULFATE GLYCOSYLTRANSFERASE -RELATED"/>
    <property type="match status" value="1"/>
</dbReference>
<gene>
    <name evidence="3" type="ORF">ABG768_013985</name>
</gene>
<dbReference type="GO" id="GO:0005794">
    <property type="term" value="C:Golgi apparatus"/>
    <property type="evidence" value="ECO:0007669"/>
    <property type="project" value="TreeGrafter"/>
</dbReference>
<accession>A0AAW1Z4L1</accession>
<name>A0AAW1Z4L1_CULAL</name>
<dbReference type="GO" id="GO:0015012">
    <property type="term" value="P:heparan sulfate proteoglycan biosynthetic process"/>
    <property type="evidence" value="ECO:0007669"/>
    <property type="project" value="UniProtKB-ARBA"/>
</dbReference>
<comment type="caution">
    <text evidence="3">The sequence shown here is derived from an EMBL/GenBank/DDBJ whole genome shotgun (WGS) entry which is preliminary data.</text>
</comment>
<feature type="domain" description="Exostosin GT47" evidence="2">
    <location>
        <begin position="22"/>
        <end position="147"/>
    </location>
</feature>
<dbReference type="InterPro" id="IPR040911">
    <property type="entry name" value="Exostosin_GT47"/>
</dbReference>
<sequence length="179" mass="20425">MSTLCSLKQLTNASPTPYTRQSSRSNFSLFTDMTRHTRAIDICNFLQNHPQLYTCDHTSDINLPSCYVAWQPFDYQELLHNSSFCLVPRGRRLGSFRFLEALQAACIPVLLSNGWELPFSEVIDWSKAAIIGDERLLLQVPSITRSVGSDRILALRQQTQFLWDAYFSSVTKIVLTTLE</sequence>
<dbReference type="InterPro" id="IPR004263">
    <property type="entry name" value="Exostosin"/>
</dbReference>
<dbReference type="EMBL" id="JAWDJR010000020">
    <property type="protein sequence ID" value="KAK9956240.1"/>
    <property type="molecule type" value="Genomic_DNA"/>
</dbReference>
<reference evidence="3 4" key="1">
    <citation type="submission" date="2024-05" db="EMBL/GenBank/DDBJ databases">
        <title>A high-quality chromosomal-level genome assembly of Topmouth culter (Culter alburnus).</title>
        <authorList>
            <person name="Zhao H."/>
        </authorList>
    </citation>
    <scope>NUCLEOTIDE SEQUENCE [LARGE SCALE GENOMIC DNA]</scope>
    <source>
        <strain evidence="3">CATC2023</strain>
        <tissue evidence="3">Muscle</tissue>
    </source>
</reference>
<dbReference type="Pfam" id="PF03016">
    <property type="entry name" value="Exostosin_GT47"/>
    <property type="match status" value="1"/>
</dbReference>
<protein>
    <recommendedName>
        <fullName evidence="2">Exostosin GT47 domain-containing protein</fullName>
    </recommendedName>
</protein>
<evidence type="ECO:0000259" key="2">
    <source>
        <dbReference type="Pfam" id="PF03016"/>
    </source>
</evidence>
<dbReference type="PANTHER" id="PTHR11062:SF97">
    <property type="entry name" value="EXOSTOSIN-1"/>
    <property type="match status" value="1"/>
</dbReference>
<keyword evidence="4" id="KW-1185">Reference proteome</keyword>